<organism evidence="2 3">
    <name type="scientific">Aquisphaera giovannonii</name>
    <dbReference type="NCBI Taxonomy" id="406548"/>
    <lineage>
        <taxon>Bacteria</taxon>
        <taxon>Pseudomonadati</taxon>
        <taxon>Planctomycetota</taxon>
        <taxon>Planctomycetia</taxon>
        <taxon>Isosphaerales</taxon>
        <taxon>Isosphaeraceae</taxon>
        <taxon>Aquisphaera</taxon>
    </lineage>
</organism>
<dbReference type="CDD" id="cd01951">
    <property type="entry name" value="lectin_L-type"/>
    <property type="match status" value="2"/>
</dbReference>
<dbReference type="InterPro" id="IPR003961">
    <property type="entry name" value="FN3_dom"/>
</dbReference>
<dbReference type="CDD" id="cd14256">
    <property type="entry name" value="Dockerin_I"/>
    <property type="match status" value="1"/>
</dbReference>
<evidence type="ECO:0000313" key="2">
    <source>
        <dbReference type="EMBL" id="QEH37254.1"/>
    </source>
</evidence>
<feature type="domain" description="Fibronectin type-III" evidence="1">
    <location>
        <begin position="594"/>
        <end position="695"/>
    </location>
</feature>
<dbReference type="RefSeq" id="WP_148596840.1">
    <property type="nucleotide sequence ID" value="NZ_CP042997.1"/>
</dbReference>
<dbReference type="InterPro" id="IPR056573">
    <property type="entry name" value="Lectin_L-type_dom"/>
</dbReference>
<dbReference type="InterPro" id="IPR018247">
    <property type="entry name" value="EF_Hand_1_Ca_BS"/>
</dbReference>
<gene>
    <name evidence="2" type="ORF">OJF2_58410</name>
</gene>
<dbReference type="Gene3D" id="2.60.120.200">
    <property type="match status" value="5"/>
</dbReference>
<keyword evidence="2" id="KW-0430">Lectin</keyword>
<dbReference type="InterPro" id="IPR036439">
    <property type="entry name" value="Dockerin_dom_sf"/>
</dbReference>
<name>A0A5B9WAH1_9BACT</name>
<proteinExistence type="predicted"/>
<evidence type="ECO:0000313" key="3">
    <source>
        <dbReference type="Proteomes" id="UP000324233"/>
    </source>
</evidence>
<dbReference type="Pfam" id="PF00404">
    <property type="entry name" value="Dockerin_1"/>
    <property type="match status" value="1"/>
</dbReference>
<dbReference type="GO" id="GO:0000272">
    <property type="term" value="P:polysaccharide catabolic process"/>
    <property type="evidence" value="ECO:0007669"/>
    <property type="project" value="InterPro"/>
</dbReference>
<feature type="domain" description="Fibronectin type-III" evidence="1">
    <location>
        <begin position="998"/>
        <end position="1086"/>
    </location>
</feature>
<dbReference type="PANTHER" id="PTHR12223:SF19">
    <property type="entry name" value="LEGUME LECTIN DOMAIN-CONTAINING PROTEIN"/>
    <property type="match status" value="1"/>
</dbReference>
<keyword evidence="3" id="KW-1185">Reference proteome</keyword>
<protein>
    <submittedName>
        <fullName evidence="2">Legume lectin domain protein</fullName>
    </submittedName>
</protein>
<dbReference type="InterPro" id="IPR036116">
    <property type="entry name" value="FN3_sf"/>
</dbReference>
<dbReference type="Gene3D" id="1.10.1330.10">
    <property type="entry name" value="Dockerin domain"/>
    <property type="match status" value="1"/>
</dbReference>
<dbReference type="KEGG" id="agv:OJF2_58410"/>
<dbReference type="InterPro" id="IPR001220">
    <property type="entry name" value="Legume_lectin_dom"/>
</dbReference>
<dbReference type="InterPro" id="IPR013320">
    <property type="entry name" value="ConA-like_dom_sf"/>
</dbReference>
<sequence length="2391" mass="247906">MKRIDGRVRARRARRARHHRPLLASLEGRLLLSGVDVTQYHNDPYLSGANLSETTLTPGNVNPTSFGLLFSQPVDGYVYAEPLYLSGVTIDGAEHNVAFVATENDTMYAFDADSNAGASAQPLWVHSFTDPAAGITSVPQAAIVSHDIVPTIGITGTPVIDPATRTLYVITKTQEVLNGDTAHPHYVQTLHALDVSTGQDKVPGGYVIGDTTENPDGSHVNDTAIHVAGTGDDSVNGVVTFNATRENQRAALQLYQANGHDWILATWASHGDTQPYHGWLAAFDATTLQPVAWFNVNPNGTEAGIWQSGDPPAYDPATGNIFFATGNGTFDQYGANPQQDYGESVVQLGGTPVGDQFVVHDFFTPYEFDVLNNNDADLGSGGTMLLPDSVGSQQHPHLMVETGKSGKIYLIDRDDMGQVPNPGTGPDANVQTVTAGQAGVWGSPSFLQVSGTSGIIYYHGSGDVLKGYYVSNGHIEDGSQPGDRPILYGTYYAGFPGAQPVVSANGTAEPLAPTDAIVWELQVDQYGSNGPGVLLAYDALNPSVELYDSATVGQRDQLGGAVKFTVPTVANGHVYVGSQYAFSVFGLFPEATAAPATPTGLAASTVLGQGSKIQLSWTNPAPAPGAAPTGIQILRSTDGVNYSVLTTVPGTASSYTDPGPFSIGQPYTYEVVAINQAGASAASAPAQVQITIQPPALTLTNVTASTIALSWTGIANDHYEIQRSNDGVNFATIASVPAGQFSYVDAGLAPGMYGYRVEAFNVNPAASSVSAVRGATVGATVDEGGGFHNTAGLTANGAAQFAEATARLTKATGQVGSVFTNNRLTIGSFTTSFEVRLHEGTQPDYADGITFVIQAGSPTALGQGLGGMGYQGIGHSIAIKLDPFQNPGDPSGSTTGLFINGEGPFGGVDTTGNGLLLNSQAPKKVTITYDGTTLTESIVNTLDASETFTATYQVDIASLIGSDTAYVGFTGSTGDDGFWELQDILDWTFTSTEPLPGAPTAVRGTNPSSSEIDLSWTSNSYNETGFAIERSTDGENFTQVGTTDGTTYRDLGLPVGTYYYRVRAYNDAGYSPYSPTQAIATGTLIDHSGGFSSHSDLSANGNVDWNDGAMQLTNGYEFNSSSSFYTTPVSVLNFTTTFTFQMAPGTTAPPIADGFTFTIQNSGAGTSALGQAGGGLGYAGIGNSVAIKFDAYKPFGDHSSTGLYVNGDYPDVSPPGPGDVYVPLDGTGIDFNAAATDATPHTFQASLSYDGTTLTETITDETTGATFSTQYAINLAGYLNSTSAYVGFTGATGGATSIIQIDSWTGEFLAQPPALLAPWTSEDVGPPAIAGSATYSNGTFTVNASGYDIWNNYDEFHYVSQPRNGDLVAIARVGSMSDTSAWAKAGIMVRDGLDPSASFAFIFVTPGNGVDFQYRDGAGTDAQWNGYLPVAAPQWVMMIRSGNTYEGFTSADGVNWTLDGTVSIAMNDPVQVGLAYDSANDGVLGTATFDHVSVTSPSQLPPGFGDSDVGGPGLPGSGSFDATTGTWTLAGGGSDIWNGADQFHYTAEPFQGDGSISARVASLTYTDQWAKAGVMYRSSLDPASTFVDVVATPGNGVAFQWRDQYGNLGNEQVYLGAPVWVQLVRQGDAFMGNYSYDGTYWYPIGAPVTIDMPDVALAGLALTSHNDGTLAVATFTNVSVLPAGWSDADIGYPGLPGGALYDGQSWRVFGSGNDNNDYYDQLNYASQPFNGSGSIAADVNSLTNSDPGGFAGVGIREYNYAYTAFVQMVAIQDNGVALQWRDDYGNVGSDQVAGISAPVRVKLERTGNVFEGFYSTDGESWIEVGAVEVDMPFSVLAGLAVSSNNNAMLAEAAFADVATEQFPDVLGLAIDGPAVRNQAVDAATVTFSVPVDSATIPGGLSLTRDGYVVDIPAGSVTATLVPGTTATYLVSGLSGLTRDDGNYELTVDATQVLNAADTAAGVGTASTSWLMDATPPTSQISPLLTRQSQSIFAVTVSGTDPSGTTPSGITSFTVYVSANGGAWTPWQTLTPNVTQGSTAAAVALFTGQSNTIYAFYSTATDAAGNTQAYRPRIEASTYVPDLSPPVTSIAGGSYNGDGTISVKLSGHDVGGGLLNYFRAWVSIDGHAPTPAGPAIPAGVPDGHGNVAAAIRYVIPPAYDNGVAHSFVFSTAGIDSSGNAEAAHATAGQGAFSVSYTPPAASGLAISGVTVERGAAERSYIRYIDVAFNDPRLAVLQAIVRSVNSPASGQAPELTLMKYNLDGGGTPVPISLKGLLSVVDDAIEIEFGAGGLGGSPTTTAADGYYALAFKPPSGQGVGSTHHFFRLLGDVTGDGVVDNADLGAVAAAVNQSRTAGYAPLNVDVNGDGKISALDLALATRAKGHKLKSGLPLG</sequence>
<dbReference type="PANTHER" id="PTHR12223">
    <property type="entry name" value="VESICULAR MANNOSE-BINDING LECTIN"/>
    <property type="match status" value="1"/>
</dbReference>
<dbReference type="SMART" id="SM00060">
    <property type="entry name" value="FN3"/>
    <property type="match status" value="3"/>
</dbReference>
<dbReference type="Proteomes" id="UP000324233">
    <property type="component" value="Chromosome"/>
</dbReference>
<dbReference type="PROSITE" id="PS00018">
    <property type="entry name" value="EF_HAND_1"/>
    <property type="match status" value="1"/>
</dbReference>
<dbReference type="PROSITE" id="PS50853">
    <property type="entry name" value="FN3"/>
    <property type="match status" value="2"/>
</dbReference>
<dbReference type="SUPFAM" id="SSF49899">
    <property type="entry name" value="Concanavalin A-like lectins/glucanases"/>
    <property type="match status" value="2"/>
</dbReference>
<dbReference type="OrthoDB" id="292735at2"/>
<dbReference type="GO" id="GO:0004553">
    <property type="term" value="F:hydrolase activity, hydrolyzing O-glycosyl compounds"/>
    <property type="evidence" value="ECO:0007669"/>
    <property type="project" value="InterPro"/>
</dbReference>
<dbReference type="InterPro" id="IPR013783">
    <property type="entry name" value="Ig-like_fold"/>
</dbReference>
<reference evidence="2 3" key="1">
    <citation type="submission" date="2019-08" db="EMBL/GenBank/DDBJ databases">
        <title>Deep-cultivation of Planctomycetes and their phenomic and genomic characterization uncovers novel biology.</title>
        <authorList>
            <person name="Wiegand S."/>
            <person name="Jogler M."/>
            <person name="Boedeker C."/>
            <person name="Pinto D."/>
            <person name="Vollmers J."/>
            <person name="Rivas-Marin E."/>
            <person name="Kohn T."/>
            <person name="Peeters S.H."/>
            <person name="Heuer A."/>
            <person name="Rast P."/>
            <person name="Oberbeckmann S."/>
            <person name="Bunk B."/>
            <person name="Jeske O."/>
            <person name="Meyerdierks A."/>
            <person name="Storesund J.E."/>
            <person name="Kallscheuer N."/>
            <person name="Luecker S."/>
            <person name="Lage O.M."/>
            <person name="Pohl T."/>
            <person name="Merkel B.J."/>
            <person name="Hornburger P."/>
            <person name="Mueller R.-W."/>
            <person name="Bruemmer F."/>
            <person name="Labrenz M."/>
            <person name="Spormann A.M."/>
            <person name="Op den Camp H."/>
            <person name="Overmann J."/>
            <person name="Amann R."/>
            <person name="Jetten M.S.M."/>
            <person name="Mascher T."/>
            <person name="Medema M.H."/>
            <person name="Devos D.P."/>
            <person name="Kaster A.-K."/>
            <person name="Ovreas L."/>
            <person name="Rohde M."/>
            <person name="Galperin M.Y."/>
            <person name="Jogler C."/>
        </authorList>
    </citation>
    <scope>NUCLEOTIDE SEQUENCE [LARGE SCALE GENOMIC DNA]</scope>
    <source>
        <strain evidence="2 3">OJF2</strain>
    </source>
</reference>
<accession>A0A5B9WAH1</accession>
<evidence type="ECO:0000259" key="1">
    <source>
        <dbReference type="PROSITE" id="PS50853"/>
    </source>
</evidence>
<dbReference type="Pfam" id="PF00139">
    <property type="entry name" value="Lectin_legB"/>
    <property type="match status" value="2"/>
</dbReference>
<dbReference type="SUPFAM" id="SSF49265">
    <property type="entry name" value="Fibronectin type III"/>
    <property type="match status" value="2"/>
</dbReference>
<dbReference type="InterPro" id="IPR002105">
    <property type="entry name" value="Dockerin_1_rpt"/>
</dbReference>
<dbReference type="EMBL" id="CP042997">
    <property type="protein sequence ID" value="QEH37254.1"/>
    <property type="molecule type" value="Genomic_DNA"/>
</dbReference>
<dbReference type="InterPro" id="IPR051136">
    <property type="entry name" value="Intracellular_Lectin-GPT"/>
</dbReference>
<dbReference type="Gene3D" id="2.60.40.10">
    <property type="entry name" value="Immunoglobulins"/>
    <property type="match status" value="3"/>
</dbReference>
<dbReference type="SUPFAM" id="SSF63446">
    <property type="entry name" value="Type I dockerin domain"/>
    <property type="match status" value="1"/>
</dbReference>
<dbReference type="GO" id="GO:0030246">
    <property type="term" value="F:carbohydrate binding"/>
    <property type="evidence" value="ECO:0007669"/>
    <property type="project" value="UniProtKB-KW"/>
</dbReference>
<dbReference type="CDD" id="cd00063">
    <property type="entry name" value="FN3"/>
    <property type="match status" value="1"/>
</dbReference>